<dbReference type="AlphaFoldDB" id="A0A814XE25"/>
<feature type="transmembrane region" description="Helical" evidence="5">
    <location>
        <begin position="51"/>
        <end position="71"/>
    </location>
</feature>
<sequence length="327" mass="38292">MMQLSVGNSTIGWSSTVLFQNHILLGIALLGTFLHSLLWFQLFFRRIPLDLSLIFPACYISTDIFILSSYFVQYAIRSTATTPTWRASCYFEAYFAFYFNVLESFYLTVLHMCRYLQIVRNKNIYMDHRYLVLLMYITVPTLVLINMIIQHEIAWSIVIEKPGSSCSLVYTSLSIRVWNVVVFFCLPIILSFTMSIRSLFYVKQTCSQQMMIRRNHHRRLVYRFLIFFTIWFILWTPSVLLTFLDIHTVGNQIRFLFAAANGLEASIDGVLVIMLDTRFQMAWQKSYDAILQRLGWQKTNKVKPAIQATPIMHDNTRSTKNNMPVTH</sequence>
<organism evidence="8 10">
    <name type="scientific">Adineta ricciae</name>
    <name type="common">Rotifer</name>
    <dbReference type="NCBI Taxonomy" id="249248"/>
    <lineage>
        <taxon>Eukaryota</taxon>
        <taxon>Metazoa</taxon>
        <taxon>Spiralia</taxon>
        <taxon>Gnathifera</taxon>
        <taxon>Rotifera</taxon>
        <taxon>Eurotatoria</taxon>
        <taxon>Bdelloidea</taxon>
        <taxon>Adinetida</taxon>
        <taxon>Adinetidae</taxon>
        <taxon>Adineta</taxon>
    </lineage>
</organism>
<dbReference type="Proteomes" id="UP000663828">
    <property type="component" value="Unassembled WGS sequence"/>
</dbReference>
<dbReference type="GO" id="GO:0016020">
    <property type="term" value="C:membrane"/>
    <property type="evidence" value="ECO:0007669"/>
    <property type="project" value="UniProtKB-SubCell"/>
</dbReference>
<feature type="transmembrane region" description="Helical" evidence="5">
    <location>
        <begin position="23"/>
        <end position="44"/>
    </location>
</feature>
<evidence type="ECO:0000313" key="7">
    <source>
        <dbReference type="EMBL" id="CAF0772772.1"/>
    </source>
</evidence>
<feature type="transmembrane region" description="Helical" evidence="5">
    <location>
        <begin position="255"/>
        <end position="275"/>
    </location>
</feature>
<keyword evidence="9" id="KW-1185">Reference proteome</keyword>
<dbReference type="EMBL" id="CAJNOJ010000158">
    <property type="protein sequence ID" value="CAF1216597.1"/>
    <property type="molecule type" value="Genomic_DNA"/>
</dbReference>
<comment type="subcellular location">
    <subcellularLocation>
        <location evidence="1">Membrane</location>
    </subcellularLocation>
</comment>
<dbReference type="OrthoDB" id="10053416at2759"/>
<feature type="transmembrane region" description="Helical" evidence="5">
    <location>
        <begin position="130"/>
        <end position="149"/>
    </location>
</feature>
<keyword evidence="3 5" id="KW-1133">Transmembrane helix</keyword>
<keyword evidence="2 5" id="KW-0812">Transmembrane</keyword>
<evidence type="ECO:0000256" key="1">
    <source>
        <dbReference type="ARBA" id="ARBA00004370"/>
    </source>
</evidence>
<comment type="caution">
    <text evidence="8">The sequence shown here is derived from an EMBL/GenBank/DDBJ whole genome shotgun (WGS) entry which is preliminary data.</text>
</comment>
<evidence type="ECO:0000256" key="2">
    <source>
        <dbReference type="ARBA" id="ARBA00022692"/>
    </source>
</evidence>
<evidence type="ECO:0000256" key="4">
    <source>
        <dbReference type="ARBA" id="ARBA00023136"/>
    </source>
</evidence>
<proteinExistence type="predicted"/>
<keyword evidence="4 5" id="KW-0472">Membrane</keyword>
<feature type="transmembrane region" description="Helical" evidence="5">
    <location>
        <begin position="91"/>
        <end position="109"/>
    </location>
</feature>
<evidence type="ECO:0000313" key="10">
    <source>
        <dbReference type="Proteomes" id="UP000663852"/>
    </source>
</evidence>
<dbReference type="SUPFAM" id="SSF81321">
    <property type="entry name" value="Family A G protein-coupled receptor-like"/>
    <property type="match status" value="1"/>
</dbReference>
<protein>
    <recommendedName>
        <fullName evidence="6">G-protein coupled receptors family 1 profile domain-containing protein</fullName>
    </recommendedName>
</protein>
<evidence type="ECO:0000313" key="9">
    <source>
        <dbReference type="Proteomes" id="UP000663828"/>
    </source>
</evidence>
<gene>
    <name evidence="8" type="ORF">EDS130_LOCUS26179</name>
    <name evidence="7" type="ORF">XAT740_LOCUS1541</name>
</gene>
<dbReference type="EMBL" id="CAJNOR010000048">
    <property type="protein sequence ID" value="CAF0772772.1"/>
    <property type="molecule type" value="Genomic_DNA"/>
</dbReference>
<dbReference type="Gene3D" id="1.20.1070.10">
    <property type="entry name" value="Rhodopsin 7-helix transmembrane proteins"/>
    <property type="match status" value="1"/>
</dbReference>
<feature type="transmembrane region" description="Helical" evidence="5">
    <location>
        <begin position="177"/>
        <end position="200"/>
    </location>
</feature>
<evidence type="ECO:0000259" key="6">
    <source>
        <dbReference type="PROSITE" id="PS50262"/>
    </source>
</evidence>
<dbReference type="InterPro" id="IPR017452">
    <property type="entry name" value="GPCR_Rhodpsn_7TM"/>
</dbReference>
<evidence type="ECO:0000313" key="8">
    <source>
        <dbReference type="EMBL" id="CAF1216597.1"/>
    </source>
</evidence>
<reference evidence="8" key="1">
    <citation type="submission" date="2021-02" db="EMBL/GenBank/DDBJ databases">
        <authorList>
            <person name="Nowell W R."/>
        </authorList>
    </citation>
    <scope>NUCLEOTIDE SEQUENCE</scope>
</reference>
<accession>A0A814XE25</accession>
<feature type="domain" description="G-protein coupled receptors family 1 profile" evidence="6">
    <location>
        <begin position="34"/>
        <end position="272"/>
    </location>
</feature>
<evidence type="ECO:0000256" key="5">
    <source>
        <dbReference type="SAM" id="Phobius"/>
    </source>
</evidence>
<feature type="transmembrane region" description="Helical" evidence="5">
    <location>
        <begin position="220"/>
        <end position="243"/>
    </location>
</feature>
<dbReference type="Proteomes" id="UP000663852">
    <property type="component" value="Unassembled WGS sequence"/>
</dbReference>
<evidence type="ECO:0000256" key="3">
    <source>
        <dbReference type="ARBA" id="ARBA00022989"/>
    </source>
</evidence>
<name>A0A814XE25_ADIRI</name>
<dbReference type="PROSITE" id="PS50262">
    <property type="entry name" value="G_PROTEIN_RECEP_F1_2"/>
    <property type="match status" value="1"/>
</dbReference>